<dbReference type="AlphaFoldDB" id="W3VIG8"/>
<accession>W3VIG8</accession>
<name>W3VIG8_MOEAP</name>
<dbReference type="HOGENOM" id="CLU_053023_0_0_1"/>
<feature type="domain" description="Metallo-beta-lactamase" evidence="6">
    <location>
        <begin position="83"/>
        <end position="324"/>
    </location>
</feature>
<dbReference type="PANTHER" id="PTHR42978">
    <property type="entry name" value="QUORUM-QUENCHING LACTONASE YTNP-RELATED-RELATED"/>
    <property type="match status" value="1"/>
</dbReference>
<evidence type="ECO:0000256" key="3">
    <source>
        <dbReference type="ARBA" id="ARBA00022723"/>
    </source>
</evidence>
<proteinExistence type="inferred from homology"/>
<comment type="similarity">
    <text evidence="2">Belongs to the metallo-beta-lactamase superfamily.</text>
</comment>
<evidence type="ECO:0000259" key="6">
    <source>
        <dbReference type="SMART" id="SM00849"/>
    </source>
</evidence>
<dbReference type="GO" id="GO:0046872">
    <property type="term" value="F:metal ion binding"/>
    <property type="evidence" value="ECO:0007669"/>
    <property type="project" value="UniProtKB-KW"/>
</dbReference>
<sequence>MCYGILLGADLHADFRQIPASARVDPSSLPFHRHPTGSETAAVAVTLFHLGSVDSYRQVWADDAWDGDHGRRCRKAEQRVELPILSALIEHEDTGEKWLWDLGMCNDFDVLPTAFSNGSVKAITPRLSDRGQLKNVLLDLFNVNSIEEVGLTGIFLSHAHVDHYGNLLDFPNAVPVFVGSGTLGWIGGGEDAAKRGEAGHLYFPSSFLKDRVFIEMHDVESKADDVVKARVRQTKVGPFDRAWDWFGDGSVVIASAEGHCHGHIVLLARTSPGPRPSYVLLSGDAAHQQALYHPLPPPLELDGELLSGPGDVTSSYSTTYGAEHDQRATPGFFDSQSSEAITDRLVPDGEATCMQEFPDKAMRTIAALSRMEACADVMVILAHEIEFAESVGLREGSRISVNGWREKGYKEGKIETGKRAREFLESL</sequence>
<keyword evidence="5" id="KW-0862">Zinc</keyword>
<dbReference type="SUPFAM" id="SSF56281">
    <property type="entry name" value="Metallo-hydrolase/oxidoreductase"/>
    <property type="match status" value="1"/>
</dbReference>
<protein>
    <recommendedName>
        <fullName evidence="6">Metallo-beta-lactamase domain-containing protein</fullName>
    </recommendedName>
</protein>
<dbReference type="PANTHER" id="PTHR42978:SF2">
    <property type="entry name" value="102 KBASES UNSTABLE REGION: FROM 1 TO 119443"/>
    <property type="match status" value="1"/>
</dbReference>
<dbReference type="Proteomes" id="UP000019462">
    <property type="component" value="Unassembled WGS sequence"/>
</dbReference>
<keyword evidence="4" id="KW-0378">Hydrolase</keyword>
<keyword evidence="3" id="KW-0479">Metal-binding</keyword>
<dbReference type="InterPro" id="IPR036866">
    <property type="entry name" value="RibonucZ/Hydroxyglut_hydro"/>
</dbReference>
<dbReference type="InterPro" id="IPR001279">
    <property type="entry name" value="Metallo-B-lactamas"/>
</dbReference>
<keyword evidence="8" id="KW-1185">Reference proteome</keyword>
<reference evidence="7 8" key="1">
    <citation type="journal article" date="2014" name="Genome Announc.">
        <title>Genome sequence of the basidiomycetous fungus Pseudozyma aphidis DSM70725, an efficient producer of biosurfactant mannosylerythritol lipids.</title>
        <authorList>
            <person name="Lorenz S."/>
            <person name="Guenther M."/>
            <person name="Grumaz C."/>
            <person name="Rupp S."/>
            <person name="Zibek S."/>
            <person name="Sohn K."/>
        </authorList>
    </citation>
    <scope>NUCLEOTIDE SEQUENCE [LARGE SCALE GENOMIC DNA]</scope>
    <source>
        <strain evidence="8">ATCC 32657 / CBS 517.83 / DSM 70725 / JCM 10318 / NBRC 10182 / NRRL Y-7954 / St-0401</strain>
    </source>
</reference>
<gene>
    <name evidence="7" type="ORF">PaG_04534</name>
</gene>
<evidence type="ECO:0000256" key="2">
    <source>
        <dbReference type="ARBA" id="ARBA00007749"/>
    </source>
</evidence>
<dbReference type="SMART" id="SM00849">
    <property type="entry name" value="Lactamase_B"/>
    <property type="match status" value="1"/>
</dbReference>
<comment type="cofactor">
    <cofactor evidence="1">
        <name>Zn(2+)</name>
        <dbReference type="ChEBI" id="CHEBI:29105"/>
    </cofactor>
</comment>
<comment type="caution">
    <text evidence="7">The sequence shown here is derived from an EMBL/GenBank/DDBJ whole genome shotgun (WGS) entry which is preliminary data.</text>
</comment>
<evidence type="ECO:0000313" key="7">
    <source>
        <dbReference type="EMBL" id="ETS61324.1"/>
    </source>
</evidence>
<dbReference type="GO" id="GO:0016787">
    <property type="term" value="F:hydrolase activity"/>
    <property type="evidence" value="ECO:0007669"/>
    <property type="project" value="UniProtKB-KW"/>
</dbReference>
<dbReference type="OrthoDB" id="10250730at2759"/>
<evidence type="ECO:0000256" key="4">
    <source>
        <dbReference type="ARBA" id="ARBA00022801"/>
    </source>
</evidence>
<dbReference type="EMBL" id="AWNI01000017">
    <property type="protein sequence ID" value="ETS61324.1"/>
    <property type="molecule type" value="Genomic_DNA"/>
</dbReference>
<evidence type="ECO:0000256" key="5">
    <source>
        <dbReference type="ARBA" id="ARBA00022833"/>
    </source>
</evidence>
<dbReference type="Gene3D" id="3.60.15.10">
    <property type="entry name" value="Ribonuclease Z/Hydroxyacylglutathione hydrolase-like"/>
    <property type="match status" value="1"/>
</dbReference>
<dbReference type="InterPro" id="IPR051013">
    <property type="entry name" value="MBL_superfamily_lactonases"/>
</dbReference>
<evidence type="ECO:0000256" key="1">
    <source>
        <dbReference type="ARBA" id="ARBA00001947"/>
    </source>
</evidence>
<evidence type="ECO:0000313" key="8">
    <source>
        <dbReference type="Proteomes" id="UP000019462"/>
    </source>
</evidence>
<organism evidence="7 8">
    <name type="scientific">Moesziomyces aphidis</name>
    <name type="common">Pseudozyma aphidis</name>
    <dbReference type="NCBI Taxonomy" id="84754"/>
    <lineage>
        <taxon>Eukaryota</taxon>
        <taxon>Fungi</taxon>
        <taxon>Dikarya</taxon>
        <taxon>Basidiomycota</taxon>
        <taxon>Ustilaginomycotina</taxon>
        <taxon>Ustilaginomycetes</taxon>
        <taxon>Ustilaginales</taxon>
        <taxon>Ustilaginaceae</taxon>
        <taxon>Moesziomyces</taxon>
    </lineage>
</organism>